<feature type="coiled-coil region" evidence="1">
    <location>
        <begin position="30"/>
        <end position="57"/>
    </location>
</feature>
<keyword evidence="3" id="KW-1185">Reference proteome</keyword>
<dbReference type="RefSeq" id="WP_093005849.1">
    <property type="nucleotide sequence ID" value="NZ_FNZZ01000003.1"/>
</dbReference>
<reference evidence="3" key="1">
    <citation type="submission" date="2016-10" db="EMBL/GenBank/DDBJ databases">
        <authorList>
            <person name="Varghese N."/>
            <person name="Submissions S."/>
        </authorList>
    </citation>
    <scope>NUCLEOTIDE SEQUENCE [LARGE SCALE GENOMIC DNA]</scope>
    <source>
        <strain evidence="3">JS21-1</strain>
    </source>
</reference>
<gene>
    <name evidence="2" type="ORF">SAMN05216382_2036</name>
</gene>
<sequence length="228" mass="24251">MVALYRLKGLGWLSSCALVAIGFYLVSSQVAAERKRLQQVDVKIASAERDIRALETEFDVRANLVQLERWNGNTLALTVPTTQQFVRDETTLASLSPRDMTPLQPGQSGGVQTASLIVPSSPLTVAPPAATSNAAPTIVKAVINKPVSAPRYDAVRIAQVVPATPAARPASAVAAARVLIRQAIAHADERPRVDRNVRSVAMVDNSLLSAGTLGDLASGARAERSRLR</sequence>
<proteinExistence type="predicted"/>
<dbReference type="OrthoDB" id="7391128at2"/>
<evidence type="ECO:0000256" key="1">
    <source>
        <dbReference type="SAM" id="Coils"/>
    </source>
</evidence>
<keyword evidence="1" id="KW-0175">Coiled coil</keyword>
<name>A0A1H7Q640_9SPHN</name>
<evidence type="ECO:0000313" key="3">
    <source>
        <dbReference type="Proteomes" id="UP000199214"/>
    </source>
</evidence>
<accession>A0A1H7Q640</accession>
<dbReference type="Proteomes" id="UP000199214">
    <property type="component" value="Unassembled WGS sequence"/>
</dbReference>
<dbReference type="EMBL" id="FNZZ01000003">
    <property type="protein sequence ID" value="SEL43134.1"/>
    <property type="molecule type" value="Genomic_DNA"/>
</dbReference>
<organism evidence="2 3">
    <name type="scientific">Sphingomonas palmae</name>
    <dbReference type="NCBI Taxonomy" id="1855283"/>
    <lineage>
        <taxon>Bacteria</taxon>
        <taxon>Pseudomonadati</taxon>
        <taxon>Pseudomonadota</taxon>
        <taxon>Alphaproteobacteria</taxon>
        <taxon>Sphingomonadales</taxon>
        <taxon>Sphingomonadaceae</taxon>
        <taxon>Sphingomonas</taxon>
    </lineage>
</organism>
<protein>
    <submittedName>
        <fullName evidence="2">Uncharacterized protein</fullName>
    </submittedName>
</protein>
<dbReference type="STRING" id="1855283.SAMN05216382_2036"/>
<dbReference type="AlphaFoldDB" id="A0A1H7Q640"/>
<evidence type="ECO:0000313" key="2">
    <source>
        <dbReference type="EMBL" id="SEL43134.1"/>
    </source>
</evidence>